<keyword evidence="5 8" id="KW-1133">Transmembrane helix</keyword>
<dbReference type="GO" id="GO:0004252">
    <property type="term" value="F:serine-type endopeptidase activity"/>
    <property type="evidence" value="ECO:0007669"/>
    <property type="project" value="InterPro"/>
</dbReference>
<protein>
    <recommendedName>
        <fullName evidence="9">Peptidase S54 rhomboid domain-containing protein</fullName>
    </recommendedName>
</protein>
<name>A0A1B0ZFH7_9MICO</name>
<dbReference type="InterPro" id="IPR022764">
    <property type="entry name" value="Peptidase_S54_rhomboid_dom"/>
</dbReference>
<dbReference type="PANTHER" id="PTHR43731">
    <property type="entry name" value="RHOMBOID PROTEASE"/>
    <property type="match status" value="1"/>
</dbReference>
<evidence type="ECO:0000256" key="1">
    <source>
        <dbReference type="ARBA" id="ARBA00004141"/>
    </source>
</evidence>
<feature type="transmembrane region" description="Helical" evidence="8">
    <location>
        <begin position="227"/>
        <end position="244"/>
    </location>
</feature>
<evidence type="ECO:0000256" key="5">
    <source>
        <dbReference type="ARBA" id="ARBA00022989"/>
    </source>
</evidence>
<feature type="transmembrane region" description="Helical" evidence="8">
    <location>
        <begin position="169"/>
        <end position="189"/>
    </location>
</feature>
<dbReference type="PATRIC" id="fig|1630135.4.peg.128"/>
<dbReference type="STRING" id="1630135.DAD186_01240"/>
<feature type="transmembrane region" description="Helical" evidence="8">
    <location>
        <begin position="250"/>
        <end position="266"/>
    </location>
</feature>
<feature type="transmembrane region" description="Helical" evidence="8">
    <location>
        <begin position="131"/>
        <end position="157"/>
    </location>
</feature>
<dbReference type="CDD" id="cd19756">
    <property type="entry name" value="Bbox2"/>
    <property type="match status" value="1"/>
</dbReference>
<organism evidence="10 11">
    <name type="scientific">Dermabacter vaginalis</name>
    <dbReference type="NCBI Taxonomy" id="1630135"/>
    <lineage>
        <taxon>Bacteria</taxon>
        <taxon>Bacillati</taxon>
        <taxon>Actinomycetota</taxon>
        <taxon>Actinomycetes</taxon>
        <taxon>Micrococcales</taxon>
        <taxon>Dermabacteraceae</taxon>
        <taxon>Dermabacter</taxon>
    </lineage>
</organism>
<evidence type="ECO:0000256" key="2">
    <source>
        <dbReference type="ARBA" id="ARBA00009045"/>
    </source>
</evidence>
<feature type="domain" description="Peptidase S54 rhomboid" evidence="9">
    <location>
        <begin position="130"/>
        <end position="263"/>
    </location>
</feature>
<evidence type="ECO:0000256" key="4">
    <source>
        <dbReference type="ARBA" id="ARBA00022801"/>
    </source>
</evidence>
<dbReference type="EMBL" id="CP012117">
    <property type="protein sequence ID" value="ANP26683.1"/>
    <property type="molecule type" value="Genomic_DNA"/>
</dbReference>
<gene>
    <name evidence="10" type="ORF">DAD186_01240</name>
</gene>
<dbReference type="KEGG" id="dva:DAD186_01240"/>
<dbReference type="RefSeq" id="WP_065247072.1">
    <property type="nucleotide sequence ID" value="NZ_CP012117.1"/>
</dbReference>
<evidence type="ECO:0000256" key="3">
    <source>
        <dbReference type="ARBA" id="ARBA00022692"/>
    </source>
</evidence>
<evidence type="ECO:0000313" key="10">
    <source>
        <dbReference type="EMBL" id="ANP26683.1"/>
    </source>
</evidence>
<keyword evidence="6 8" id="KW-0472">Membrane</keyword>
<feature type="region of interest" description="Disordered" evidence="7">
    <location>
        <begin position="1"/>
        <end position="29"/>
    </location>
</feature>
<comment type="similarity">
    <text evidence="2">Belongs to the peptidase S54 family.</text>
</comment>
<dbReference type="SUPFAM" id="SSF57845">
    <property type="entry name" value="B-box zinc-binding domain"/>
    <property type="match status" value="1"/>
</dbReference>
<keyword evidence="4" id="KW-0378">Hydrolase</keyword>
<evidence type="ECO:0000256" key="7">
    <source>
        <dbReference type="SAM" id="MobiDB-lite"/>
    </source>
</evidence>
<sequence>MSQSYGKGADPKPGGGEPDYTSSAAPVCPRHPDRPSLIRCQRCDRPACVECQRRAAVGIQCVDCVSEAEHSQRQSAPRTVVGAEPVRTLPVVTYTIMGLCAVIFALQFIGLDHTLSQWFMFAPFRSLAMPWTFLTSGFLHGGIAHVGLNLYALWAVGQYLERALGHWRYLAVFLVSVLGGHTAVLLLSSIGTDSWFTGTVGASGGLFGMFGALLILQRRLGAESTQVLILIVLNFVIGFIYPGISWQGHLGGLVVGAAAVGLFFATRPTAEPGADRVAVAKKSTLIHGGVIAGIVVLLIAACAVKWWFAAQTGYLA</sequence>
<accession>A0A1B0ZFH7</accession>
<reference evidence="10 11" key="1">
    <citation type="submission" date="2015-06" db="EMBL/GenBank/DDBJ databases">
        <title>Investigation of pathophysiology for high-risk pregnancy and development of treatment modality based on it.</title>
        <authorList>
            <person name="Kim B.-C."/>
            <person name="Lim S."/>
        </authorList>
    </citation>
    <scope>NUCLEOTIDE SEQUENCE [LARGE SCALE GENOMIC DNA]</scope>
    <source>
        <strain evidence="10 11">AD1-86</strain>
    </source>
</reference>
<feature type="transmembrane region" description="Helical" evidence="8">
    <location>
        <begin position="91"/>
        <end position="111"/>
    </location>
</feature>
<keyword evidence="3 8" id="KW-0812">Transmembrane</keyword>
<dbReference type="Pfam" id="PF01694">
    <property type="entry name" value="Rhomboid"/>
    <property type="match status" value="1"/>
</dbReference>
<evidence type="ECO:0000313" key="11">
    <source>
        <dbReference type="Proteomes" id="UP000092596"/>
    </source>
</evidence>
<feature type="transmembrane region" description="Helical" evidence="8">
    <location>
        <begin position="195"/>
        <end position="215"/>
    </location>
</feature>
<feature type="transmembrane region" description="Helical" evidence="8">
    <location>
        <begin position="286"/>
        <end position="308"/>
    </location>
</feature>
<dbReference type="AlphaFoldDB" id="A0A1B0ZFH7"/>
<dbReference type="Gene3D" id="1.20.1540.10">
    <property type="entry name" value="Rhomboid-like"/>
    <property type="match status" value="1"/>
</dbReference>
<evidence type="ECO:0000259" key="9">
    <source>
        <dbReference type="Pfam" id="PF01694"/>
    </source>
</evidence>
<dbReference type="PANTHER" id="PTHR43731:SF14">
    <property type="entry name" value="PRESENILIN-ASSOCIATED RHOMBOID-LIKE PROTEIN, MITOCHONDRIAL"/>
    <property type="match status" value="1"/>
</dbReference>
<evidence type="ECO:0000256" key="6">
    <source>
        <dbReference type="ARBA" id="ARBA00023136"/>
    </source>
</evidence>
<dbReference type="InterPro" id="IPR035952">
    <property type="entry name" value="Rhomboid-like_sf"/>
</dbReference>
<proteinExistence type="inferred from homology"/>
<evidence type="ECO:0000256" key="8">
    <source>
        <dbReference type="SAM" id="Phobius"/>
    </source>
</evidence>
<dbReference type="InterPro" id="IPR050925">
    <property type="entry name" value="Rhomboid_protease_S54"/>
</dbReference>
<comment type="subcellular location">
    <subcellularLocation>
        <location evidence="1">Membrane</location>
        <topology evidence="1">Multi-pass membrane protein</topology>
    </subcellularLocation>
</comment>
<dbReference type="SUPFAM" id="SSF144091">
    <property type="entry name" value="Rhomboid-like"/>
    <property type="match status" value="1"/>
</dbReference>
<dbReference type="SMART" id="SM01160">
    <property type="entry name" value="DUF1751"/>
    <property type="match status" value="1"/>
</dbReference>
<dbReference type="Proteomes" id="UP000092596">
    <property type="component" value="Chromosome"/>
</dbReference>
<dbReference type="GO" id="GO:0016020">
    <property type="term" value="C:membrane"/>
    <property type="evidence" value="ECO:0007669"/>
    <property type="project" value="UniProtKB-SubCell"/>
</dbReference>